<accession>A0A183JSH2</accession>
<reference evidence="1 2" key="2">
    <citation type="submission" date="2018-11" db="EMBL/GenBank/DDBJ databases">
        <authorList>
            <consortium name="Pathogen Informatics"/>
        </authorList>
    </citation>
    <scope>NUCLEOTIDE SEQUENCE [LARGE SCALE GENOMIC DNA]</scope>
    <source>
        <strain evidence="1">Dakar</strain>
        <strain evidence="2">Dakar, Senegal</strain>
    </source>
</reference>
<evidence type="ECO:0000313" key="2">
    <source>
        <dbReference type="Proteomes" id="UP000279833"/>
    </source>
</evidence>
<dbReference type="AlphaFoldDB" id="A0A183JSH2"/>
<organism evidence="3">
    <name type="scientific">Schistosoma curassoni</name>
    <dbReference type="NCBI Taxonomy" id="6186"/>
    <lineage>
        <taxon>Eukaryota</taxon>
        <taxon>Metazoa</taxon>
        <taxon>Spiralia</taxon>
        <taxon>Lophotrochozoa</taxon>
        <taxon>Platyhelminthes</taxon>
        <taxon>Trematoda</taxon>
        <taxon>Digenea</taxon>
        <taxon>Strigeidida</taxon>
        <taxon>Schistosomatoidea</taxon>
        <taxon>Schistosomatidae</taxon>
        <taxon>Schistosoma</taxon>
    </lineage>
</organism>
<reference evidence="3" key="1">
    <citation type="submission" date="2016-06" db="UniProtKB">
        <authorList>
            <consortium name="WormBaseParasite"/>
        </authorList>
    </citation>
    <scope>IDENTIFICATION</scope>
</reference>
<keyword evidence="2" id="KW-1185">Reference proteome</keyword>
<evidence type="ECO:0000313" key="1">
    <source>
        <dbReference type="EMBL" id="VDO97390.1"/>
    </source>
</evidence>
<sequence length="63" mass="7217">MVLERDEVEKPKALSEYSSKAFSINDEERPTIRCDWGGLSMDPLVIKEGTVLRLRLVILLLSR</sequence>
<evidence type="ECO:0000313" key="3">
    <source>
        <dbReference type="WBParaSite" id="SCUD_0000566201-mRNA-1"/>
    </source>
</evidence>
<name>A0A183JSH2_9TREM</name>
<dbReference type="Proteomes" id="UP000279833">
    <property type="component" value="Unassembled WGS sequence"/>
</dbReference>
<gene>
    <name evidence="1" type="ORF">SCUD_LOCUS5663</name>
</gene>
<proteinExistence type="predicted"/>
<dbReference type="WBParaSite" id="SCUD_0000566201-mRNA-1">
    <property type="protein sequence ID" value="SCUD_0000566201-mRNA-1"/>
    <property type="gene ID" value="SCUD_0000566201"/>
</dbReference>
<protein>
    <submittedName>
        <fullName evidence="3">DUF4314 domain-containing protein</fullName>
    </submittedName>
</protein>
<dbReference type="EMBL" id="UZAK01009774">
    <property type="protein sequence ID" value="VDO97390.1"/>
    <property type="molecule type" value="Genomic_DNA"/>
</dbReference>